<evidence type="ECO:0000313" key="3">
    <source>
        <dbReference type="Proteomes" id="UP001148838"/>
    </source>
</evidence>
<feature type="region of interest" description="Disordered" evidence="1">
    <location>
        <begin position="293"/>
        <end position="314"/>
    </location>
</feature>
<reference evidence="2 3" key="1">
    <citation type="journal article" date="2022" name="Allergy">
        <title>Genome assembly and annotation of Periplaneta americana reveal a comprehensive cockroach allergen profile.</title>
        <authorList>
            <person name="Wang L."/>
            <person name="Xiong Q."/>
            <person name="Saelim N."/>
            <person name="Wang L."/>
            <person name="Nong W."/>
            <person name="Wan A.T."/>
            <person name="Shi M."/>
            <person name="Liu X."/>
            <person name="Cao Q."/>
            <person name="Hui J.H.L."/>
            <person name="Sookrung N."/>
            <person name="Leung T.F."/>
            <person name="Tungtrongchitr A."/>
            <person name="Tsui S.K.W."/>
        </authorList>
    </citation>
    <scope>NUCLEOTIDE SEQUENCE [LARGE SCALE GENOMIC DNA]</scope>
    <source>
        <strain evidence="2">PWHHKU_190912</strain>
    </source>
</reference>
<feature type="region of interest" description="Disordered" evidence="1">
    <location>
        <begin position="45"/>
        <end position="71"/>
    </location>
</feature>
<accession>A0ABQ8RXS2</accession>
<dbReference type="EMBL" id="JAJSOF020000040">
    <property type="protein sequence ID" value="KAJ4426330.1"/>
    <property type="molecule type" value="Genomic_DNA"/>
</dbReference>
<evidence type="ECO:0000256" key="1">
    <source>
        <dbReference type="SAM" id="MobiDB-lite"/>
    </source>
</evidence>
<name>A0ABQ8RXS2_PERAM</name>
<gene>
    <name evidence="2" type="ORF">ANN_27144</name>
</gene>
<protein>
    <submittedName>
        <fullName evidence="2">Uncharacterized protein</fullName>
    </submittedName>
</protein>
<keyword evidence="3" id="KW-1185">Reference proteome</keyword>
<comment type="caution">
    <text evidence="2">The sequence shown here is derived from an EMBL/GenBank/DDBJ whole genome shotgun (WGS) entry which is preliminary data.</text>
</comment>
<sequence length="314" mass="35172">MAGLCEGGNEPPGSLKANMLRKHCRETHPDMVRVVDDVGVKRGAPECGARTSRPTWMQSDPLPRSPVLDAPRWSPENKRPCRVCTDRAAPQIADIIIINKMWHPSVSSLVIISAPKALVGNIETMGLLSLDREAHRSREPWDRYPSVLNEWIAYFEREKHESRGLAGVHNWNVLVRTQHPEREMERVTPLLPVETLAKKVAVCRVATVRKTWSSDLSVFHTVTQIRGPQCEVRTPPLCLKFPYKTPSPTPAARPLDVNYATDECLRIKCVLIPGLPARGLAPRDAWVEVERRTEAQEGSEDVEVTPGHSPCAEF</sequence>
<dbReference type="Proteomes" id="UP001148838">
    <property type="component" value="Unassembled WGS sequence"/>
</dbReference>
<organism evidence="2 3">
    <name type="scientific">Periplaneta americana</name>
    <name type="common">American cockroach</name>
    <name type="synonym">Blatta americana</name>
    <dbReference type="NCBI Taxonomy" id="6978"/>
    <lineage>
        <taxon>Eukaryota</taxon>
        <taxon>Metazoa</taxon>
        <taxon>Ecdysozoa</taxon>
        <taxon>Arthropoda</taxon>
        <taxon>Hexapoda</taxon>
        <taxon>Insecta</taxon>
        <taxon>Pterygota</taxon>
        <taxon>Neoptera</taxon>
        <taxon>Polyneoptera</taxon>
        <taxon>Dictyoptera</taxon>
        <taxon>Blattodea</taxon>
        <taxon>Blattoidea</taxon>
        <taxon>Blattidae</taxon>
        <taxon>Blattinae</taxon>
        <taxon>Periplaneta</taxon>
    </lineage>
</organism>
<proteinExistence type="predicted"/>
<evidence type="ECO:0000313" key="2">
    <source>
        <dbReference type="EMBL" id="KAJ4426330.1"/>
    </source>
</evidence>